<dbReference type="STRING" id="5762.D2V733"/>
<dbReference type="Proteomes" id="UP000006671">
    <property type="component" value="Unassembled WGS sequence"/>
</dbReference>
<dbReference type="EMBL" id="GG738855">
    <property type="protein sequence ID" value="EFC47188.1"/>
    <property type="molecule type" value="Genomic_DNA"/>
</dbReference>
<dbReference type="PANTHER" id="PTHR43591">
    <property type="entry name" value="METHYLTRANSFERASE"/>
    <property type="match status" value="1"/>
</dbReference>
<evidence type="ECO:0000313" key="2">
    <source>
        <dbReference type="EMBL" id="EFC47188.1"/>
    </source>
</evidence>
<protein>
    <submittedName>
        <fullName evidence="2">Predicted protein</fullName>
    </submittedName>
</protein>
<dbReference type="Pfam" id="PF13847">
    <property type="entry name" value="Methyltransf_31"/>
    <property type="match status" value="1"/>
</dbReference>
<sequence>MSTQQPQDSDRFKKQFWQDPKLMDDRANLYLGFYAQNLINRANIEEFTTKNKRIDILDLCTGTGLLAFQVYDVVKDLDVHTNIEAIDFSAPLIKFAKEKKEKLRASVLNFQEMDGQELKFENETFDFVFSNAGVCFYPDFVKGFKEIHRVMKQGSNAFINAWAYDFPMAIPIQSAQKHGTMKDTKMTFQTLSEPEKFTELLKESGFSDISTDSISHKIRVKFGEFVETFNGNPSLLDEKVLADTALAFNVKEDNDEIELNTTMIVASLTKN</sequence>
<dbReference type="InParanoid" id="D2V733"/>
<dbReference type="KEGG" id="ngr:NAEGRDRAFT_64654"/>
<dbReference type="RefSeq" id="XP_002679932.1">
    <property type="nucleotide sequence ID" value="XM_002679886.1"/>
</dbReference>
<dbReference type="CDD" id="cd02440">
    <property type="entry name" value="AdoMet_MTases"/>
    <property type="match status" value="1"/>
</dbReference>
<dbReference type="PANTHER" id="PTHR43591:SF24">
    <property type="entry name" value="2-METHOXY-6-POLYPRENYL-1,4-BENZOQUINOL METHYLASE, MITOCHONDRIAL"/>
    <property type="match status" value="1"/>
</dbReference>
<dbReference type="SUPFAM" id="SSF53335">
    <property type="entry name" value="S-adenosyl-L-methionine-dependent methyltransferases"/>
    <property type="match status" value="1"/>
</dbReference>
<dbReference type="GeneID" id="8860419"/>
<dbReference type="AlphaFoldDB" id="D2V733"/>
<proteinExistence type="predicted"/>
<evidence type="ECO:0000259" key="1">
    <source>
        <dbReference type="Pfam" id="PF13847"/>
    </source>
</evidence>
<dbReference type="GO" id="GO:0008168">
    <property type="term" value="F:methyltransferase activity"/>
    <property type="evidence" value="ECO:0007669"/>
    <property type="project" value="TreeGrafter"/>
</dbReference>
<dbReference type="InterPro" id="IPR025714">
    <property type="entry name" value="Methyltranfer_dom"/>
</dbReference>
<gene>
    <name evidence="2" type="ORF">NAEGRDRAFT_64654</name>
</gene>
<name>D2V733_NAEGR</name>
<keyword evidence="3" id="KW-1185">Reference proteome</keyword>
<dbReference type="VEuPathDB" id="AmoebaDB:NAEGRDRAFT_64654"/>
<feature type="domain" description="Methyltransferase" evidence="1">
    <location>
        <begin position="51"/>
        <end position="204"/>
    </location>
</feature>
<organism evidence="3">
    <name type="scientific">Naegleria gruberi</name>
    <name type="common">Amoeba</name>
    <dbReference type="NCBI Taxonomy" id="5762"/>
    <lineage>
        <taxon>Eukaryota</taxon>
        <taxon>Discoba</taxon>
        <taxon>Heterolobosea</taxon>
        <taxon>Tetramitia</taxon>
        <taxon>Eutetramitia</taxon>
        <taxon>Vahlkampfiidae</taxon>
        <taxon>Naegleria</taxon>
    </lineage>
</organism>
<reference evidence="2 3" key="1">
    <citation type="journal article" date="2010" name="Cell">
        <title>The genome of Naegleria gruberi illuminates early eukaryotic versatility.</title>
        <authorList>
            <person name="Fritz-Laylin L.K."/>
            <person name="Prochnik S.E."/>
            <person name="Ginger M.L."/>
            <person name="Dacks J.B."/>
            <person name="Carpenter M.L."/>
            <person name="Field M.C."/>
            <person name="Kuo A."/>
            <person name="Paredez A."/>
            <person name="Chapman J."/>
            <person name="Pham J."/>
            <person name="Shu S."/>
            <person name="Neupane R."/>
            <person name="Cipriano M."/>
            <person name="Mancuso J."/>
            <person name="Tu H."/>
            <person name="Salamov A."/>
            <person name="Lindquist E."/>
            <person name="Shapiro H."/>
            <person name="Lucas S."/>
            <person name="Grigoriev I.V."/>
            <person name="Cande W.Z."/>
            <person name="Fulton C."/>
            <person name="Rokhsar D.S."/>
            <person name="Dawson S.C."/>
        </authorList>
    </citation>
    <scope>NUCLEOTIDE SEQUENCE [LARGE SCALE GENOMIC DNA]</scope>
    <source>
        <strain evidence="2 3">NEG-M</strain>
    </source>
</reference>
<evidence type="ECO:0000313" key="3">
    <source>
        <dbReference type="Proteomes" id="UP000006671"/>
    </source>
</evidence>
<accession>D2V733</accession>
<dbReference type="InterPro" id="IPR029063">
    <property type="entry name" value="SAM-dependent_MTases_sf"/>
</dbReference>
<dbReference type="Gene3D" id="3.40.50.150">
    <property type="entry name" value="Vaccinia Virus protein VP39"/>
    <property type="match status" value="1"/>
</dbReference>
<dbReference type="OMA" id="VIMFPDW"/>
<dbReference type="OrthoDB" id="2013972at2759"/>